<reference evidence="2 3" key="1">
    <citation type="journal article" date="2019" name="Sci. Rep.">
        <title>Nanopore sequencing improves the draft genome of the human pathogenic amoeba Naegleria fowleri.</title>
        <authorList>
            <person name="Liechti N."/>
            <person name="Schurch N."/>
            <person name="Bruggmann R."/>
            <person name="Wittwer M."/>
        </authorList>
    </citation>
    <scope>NUCLEOTIDE SEQUENCE [LARGE SCALE GENOMIC DNA]</scope>
    <source>
        <strain evidence="2 3">ATCC 30894</strain>
    </source>
</reference>
<sequence>MQSCHDPFDERSSSMMSSALSSSSPPSEHKMEDDVAITNSKDPRFTLANEEEITLEDLSAACHSSSVDIHTNNITSWNHKPINFNFQSHMINKHARFTDPLQVISKEVDTAVQLLHRLHQHRYLLKHSLLKPLMEVGNLLFQPLSEEEKLKRRKERRKAAKNKRIEHDEKILQSTEMKKRKHEELAVIKEQLDQKMEHEHFMLEQTEKAIALVDFSEQPLKQVRKARKMFTKKPPQDQIEELNSSSVIDASNLSSTPTLQALQHVDEKTETNNTTQETQRASAEPLFSQRKCYQCKKLYNHVHFFYHKMCQTCGDFNYKARNDTCDLTGMIALITGGRVKIDAAKRYSQEPDFNTFKTRLQIYGLDLKHIPSVYAFTDFLKQKLSRLDIVINNAAQTIRRPCAYYRHVCNDELRVSFDDLSDGIKQILPTDFHMNISSIQHADTAIKTLLSPVSDKIYALSNQNSQSFTDEHHQISISQNSSVMPMSSLKALNDSHNISTSSIVSQIPLLEEDHIYDRESFPYSVMDINKSQVDLRKTNSWVQNLESVPFYEFLEVQTINVTAPFILTSRLKSLMTKMPHTDKFIINVSSMEGQFYRKSKSTLHPHLNMAKASLNMMTRTSAADYAKDNIYMVSVDTGWNNDESPLNIENVKPTYFCPLDEIDGASRILHPIIACKKEGKKYFGVFLKNYEPYYW</sequence>
<feature type="compositionally biased region" description="Low complexity" evidence="1">
    <location>
        <begin position="13"/>
        <end position="26"/>
    </location>
</feature>
<dbReference type="RefSeq" id="XP_044563193.1">
    <property type="nucleotide sequence ID" value="XM_044705480.1"/>
</dbReference>
<dbReference type="GO" id="GO:0016491">
    <property type="term" value="F:oxidoreductase activity"/>
    <property type="evidence" value="ECO:0007669"/>
    <property type="project" value="TreeGrafter"/>
</dbReference>
<gene>
    <name evidence="2" type="ORF">FDP41_002300</name>
</gene>
<protein>
    <recommendedName>
        <fullName evidence="4">Oxidoreductase</fullName>
    </recommendedName>
</protein>
<dbReference type="GeneID" id="68109518"/>
<keyword evidence="3" id="KW-1185">Reference proteome</keyword>
<dbReference type="GO" id="GO:0005737">
    <property type="term" value="C:cytoplasm"/>
    <property type="evidence" value="ECO:0007669"/>
    <property type="project" value="TreeGrafter"/>
</dbReference>
<feature type="region of interest" description="Disordered" evidence="1">
    <location>
        <begin position="1"/>
        <end position="33"/>
    </location>
</feature>
<dbReference type="SUPFAM" id="SSF51735">
    <property type="entry name" value="NAD(P)-binding Rossmann-fold domains"/>
    <property type="match status" value="1"/>
</dbReference>
<feature type="compositionally biased region" description="Basic and acidic residues" evidence="1">
    <location>
        <begin position="1"/>
        <end position="12"/>
    </location>
</feature>
<comment type="caution">
    <text evidence="2">The sequence shown here is derived from an EMBL/GenBank/DDBJ whole genome shotgun (WGS) entry which is preliminary data.</text>
</comment>
<dbReference type="VEuPathDB" id="AmoebaDB:FDP41_002300"/>
<proteinExistence type="predicted"/>
<accession>A0A6A5BY22</accession>
<organism evidence="2 3">
    <name type="scientific">Naegleria fowleri</name>
    <name type="common">Brain eating amoeba</name>
    <dbReference type="NCBI Taxonomy" id="5763"/>
    <lineage>
        <taxon>Eukaryota</taxon>
        <taxon>Discoba</taxon>
        <taxon>Heterolobosea</taxon>
        <taxon>Tetramitia</taxon>
        <taxon>Eutetramitia</taxon>
        <taxon>Vahlkampfiidae</taxon>
        <taxon>Naegleria</taxon>
    </lineage>
</organism>
<dbReference type="OMA" id="PCAYYRH"/>
<dbReference type="VEuPathDB" id="AmoebaDB:NF0008140"/>
<dbReference type="EMBL" id="VFQX01000029">
    <property type="protein sequence ID" value="KAF0978480.1"/>
    <property type="molecule type" value="Genomic_DNA"/>
</dbReference>
<evidence type="ECO:0000313" key="2">
    <source>
        <dbReference type="EMBL" id="KAF0978480.1"/>
    </source>
</evidence>
<dbReference type="AlphaFoldDB" id="A0A6A5BY22"/>
<dbReference type="PANTHER" id="PTHR43544:SF2">
    <property type="entry name" value="OXIDOREDUCTASE"/>
    <property type="match status" value="1"/>
</dbReference>
<dbReference type="Gene3D" id="3.40.50.720">
    <property type="entry name" value="NAD(P)-binding Rossmann-like Domain"/>
    <property type="match status" value="1"/>
</dbReference>
<evidence type="ECO:0000256" key="1">
    <source>
        <dbReference type="SAM" id="MobiDB-lite"/>
    </source>
</evidence>
<evidence type="ECO:0008006" key="4">
    <source>
        <dbReference type="Google" id="ProtNLM"/>
    </source>
</evidence>
<name>A0A6A5BY22_NAEFO</name>
<dbReference type="VEuPathDB" id="AmoebaDB:NfTy_042680"/>
<dbReference type="OrthoDB" id="191139at2759"/>
<evidence type="ECO:0000313" key="3">
    <source>
        <dbReference type="Proteomes" id="UP000444721"/>
    </source>
</evidence>
<dbReference type="Proteomes" id="UP000444721">
    <property type="component" value="Unassembled WGS sequence"/>
</dbReference>
<dbReference type="PANTHER" id="PTHR43544">
    <property type="entry name" value="SHORT-CHAIN DEHYDROGENASE/REDUCTASE"/>
    <property type="match status" value="1"/>
</dbReference>
<dbReference type="InterPro" id="IPR051468">
    <property type="entry name" value="Fungal_SecMetab_SDRs"/>
</dbReference>
<dbReference type="InterPro" id="IPR036291">
    <property type="entry name" value="NAD(P)-bd_dom_sf"/>
</dbReference>